<organism evidence="2 3">
    <name type="scientific">Laetiporus sulphureus 93-53</name>
    <dbReference type="NCBI Taxonomy" id="1314785"/>
    <lineage>
        <taxon>Eukaryota</taxon>
        <taxon>Fungi</taxon>
        <taxon>Dikarya</taxon>
        <taxon>Basidiomycota</taxon>
        <taxon>Agaricomycotina</taxon>
        <taxon>Agaricomycetes</taxon>
        <taxon>Polyporales</taxon>
        <taxon>Laetiporus</taxon>
    </lineage>
</organism>
<feature type="compositionally biased region" description="Polar residues" evidence="1">
    <location>
        <begin position="348"/>
        <end position="358"/>
    </location>
</feature>
<sequence length="397" mass="43043">MSIASFLELTFSTEKVGRNSTGYMYQPKPCLQHVDFTAILDNCWDVMTSGEIHKITDGEQGIQCAHAYKYQSMQYLENTALSGTNTILYSTSWRQDANKSDTCGISIDIFDYRDHLAHPLDDSSGQKPLKAATPPINLHLDIITPDMEDAFYVLPKSLLSELEAGDIWRVSYEYANAELETTWPVTDGELHVGISIESAWMNCLRASQTQKKCVPQRLPPPPLQSSVTSTTLTWQDVAGYGSSVWSTTSRTSGWVNALCSLASAPVGVSSCADCSPAPSASASSSGSGINTPRNASSEIHGGPSAGAFQEHSQQEQRVQAENAYPCLLESGEQSMHSTKGAKPLAPSDPSSLHNSSETRMPMGIPDVGCTSATQTYRRHLAAFLSQAASHRTLRFSC</sequence>
<feature type="region of interest" description="Disordered" evidence="1">
    <location>
        <begin position="335"/>
        <end position="362"/>
    </location>
</feature>
<dbReference type="AlphaFoldDB" id="A0A165GVR5"/>
<accession>A0A165GVR5</accession>
<protein>
    <submittedName>
        <fullName evidence="2">Uncharacterized protein</fullName>
    </submittedName>
</protein>
<dbReference type="Proteomes" id="UP000076871">
    <property type="component" value="Unassembled WGS sequence"/>
</dbReference>
<evidence type="ECO:0000313" key="2">
    <source>
        <dbReference type="EMBL" id="KZT10888.1"/>
    </source>
</evidence>
<proteinExistence type="predicted"/>
<feature type="compositionally biased region" description="Low complexity" evidence="1">
    <location>
        <begin position="277"/>
        <end position="288"/>
    </location>
</feature>
<dbReference type="InParanoid" id="A0A165GVR5"/>
<dbReference type="EMBL" id="KV427608">
    <property type="protein sequence ID" value="KZT10888.1"/>
    <property type="molecule type" value="Genomic_DNA"/>
</dbReference>
<name>A0A165GVR5_9APHY</name>
<evidence type="ECO:0000256" key="1">
    <source>
        <dbReference type="SAM" id="MobiDB-lite"/>
    </source>
</evidence>
<feature type="region of interest" description="Disordered" evidence="1">
    <location>
        <begin position="277"/>
        <end position="318"/>
    </location>
</feature>
<dbReference type="GeneID" id="63828503"/>
<dbReference type="RefSeq" id="XP_040768628.1">
    <property type="nucleotide sequence ID" value="XM_040911475.1"/>
</dbReference>
<reference evidence="2 3" key="1">
    <citation type="journal article" date="2016" name="Mol. Biol. Evol.">
        <title>Comparative Genomics of Early-Diverging Mushroom-Forming Fungi Provides Insights into the Origins of Lignocellulose Decay Capabilities.</title>
        <authorList>
            <person name="Nagy L.G."/>
            <person name="Riley R."/>
            <person name="Tritt A."/>
            <person name="Adam C."/>
            <person name="Daum C."/>
            <person name="Floudas D."/>
            <person name="Sun H."/>
            <person name="Yadav J.S."/>
            <person name="Pangilinan J."/>
            <person name="Larsson K.H."/>
            <person name="Matsuura K."/>
            <person name="Barry K."/>
            <person name="Labutti K."/>
            <person name="Kuo R."/>
            <person name="Ohm R.A."/>
            <person name="Bhattacharya S.S."/>
            <person name="Shirouzu T."/>
            <person name="Yoshinaga Y."/>
            <person name="Martin F.M."/>
            <person name="Grigoriev I.V."/>
            <person name="Hibbett D.S."/>
        </authorList>
    </citation>
    <scope>NUCLEOTIDE SEQUENCE [LARGE SCALE GENOMIC DNA]</scope>
    <source>
        <strain evidence="2 3">93-53</strain>
    </source>
</reference>
<keyword evidence="3" id="KW-1185">Reference proteome</keyword>
<gene>
    <name evidence="2" type="ORF">LAESUDRAFT_747485</name>
</gene>
<evidence type="ECO:0000313" key="3">
    <source>
        <dbReference type="Proteomes" id="UP000076871"/>
    </source>
</evidence>